<dbReference type="FunFam" id="2.60.40.10:FF:000495">
    <property type="entry name" value="Periplasmic beta-glucosidase"/>
    <property type="match status" value="1"/>
</dbReference>
<dbReference type="InterPro" id="IPR036881">
    <property type="entry name" value="Glyco_hydro_3_C_sf"/>
</dbReference>
<feature type="domain" description="Fibronectin type III-like" evidence="4">
    <location>
        <begin position="654"/>
        <end position="724"/>
    </location>
</feature>
<dbReference type="SUPFAM" id="SSF51445">
    <property type="entry name" value="(Trans)glycosidases"/>
    <property type="match status" value="1"/>
</dbReference>
<dbReference type="InterPro" id="IPR036962">
    <property type="entry name" value="Glyco_hydro_3_N_sf"/>
</dbReference>
<dbReference type="Pfam" id="PF00933">
    <property type="entry name" value="Glyco_hydro_3"/>
    <property type="match status" value="1"/>
</dbReference>
<dbReference type="RefSeq" id="WP_035134195.1">
    <property type="nucleotide sequence ID" value="NZ_JRLV01000011.1"/>
</dbReference>
<dbReference type="GO" id="GO:0005975">
    <property type="term" value="P:carbohydrate metabolic process"/>
    <property type="evidence" value="ECO:0007669"/>
    <property type="project" value="InterPro"/>
</dbReference>
<organism evidence="5 6">
    <name type="scientific">Flavobacterium beibuense F44-8</name>
    <dbReference type="NCBI Taxonomy" id="1406840"/>
    <lineage>
        <taxon>Bacteria</taxon>
        <taxon>Pseudomonadati</taxon>
        <taxon>Bacteroidota</taxon>
        <taxon>Flavobacteriia</taxon>
        <taxon>Flavobacteriales</taxon>
        <taxon>Flavobacteriaceae</taxon>
        <taxon>Flavobacterium</taxon>
    </lineage>
</organism>
<evidence type="ECO:0000256" key="1">
    <source>
        <dbReference type="ARBA" id="ARBA00005336"/>
    </source>
</evidence>
<dbReference type="Pfam" id="PF14310">
    <property type="entry name" value="Fn3-like"/>
    <property type="match status" value="1"/>
</dbReference>
<dbReference type="Proteomes" id="UP000030129">
    <property type="component" value="Unassembled WGS sequence"/>
</dbReference>
<keyword evidence="3" id="KW-0732">Signal</keyword>
<comment type="caution">
    <text evidence="5">The sequence shown here is derived from an EMBL/GenBank/DDBJ whole genome shotgun (WGS) entry which is preliminary data.</text>
</comment>
<evidence type="ECO:0000259" key="4">
    <source>
        <dbReference type="SMART" id="SM01217"/>
    </source>
</evidence>
<dbReference type="GO" id="GO:0008422">
    <property type="term" value="F:beta-glucosidase activity"/>
    <property type="evidence" value="ECO:0007669"/>
    <property type="project" value="UniProtKB-ARBA"/>
</dbReference>
<dbReference type="InterPro" id="IPR050288">
    <property type="entry name" value="Cellulose_deg_GH3"/>
</dbReference>
<dbReference type="AlphaFoldDB" id="A0A0A2LLS3"/>
<dbReference type="InterPro" id="IPR017853">
    <property type="entry name" value="GH"/>
</dbReference>
<dbReference type="EMBL" id="JRLV01000011">
    <property type="protein sequence ID" value="KGO80226.1"/>
    <property type="molecule type" value="Genomic_DNA"/>
</dbReference>
<keyword evidence="6" id="KW-1185">Reference proteome</keyword>
<dbReference type="InterPro" id="IPR002772">
    <property type="entry name" value="Glyco_hydro_3_C"/>
</dbReference>
<proteinExistence type="inferred from homology"/>
<dbReference type="eggNOG" id="COG1472">
    <property type="taxonomic scope" value="Bacteria"/>
</dbReference>
<dbReference type="PRINTS" id="PR00133">
    <property type="entry name" value="GLHYDRLASE3"/>
</dbReference>
<dbReference type="SUPFAM" id="SSF52279">
    <property type="entry name" value="Beta-D-glucan exohydrolase, C-terminal domain"/>
    <property type="match status" value="1"/>
</dbReference>
<dbReference type="Gene3D" id="3.20.20.300">
    <property type="entry name" value="Glycoside hydrolase, family 3, N-terminal domain"/>
    <property type="match status" value="1"/>
</dbReference>
<gene>
    <name evidence="5" type="ORF">Q763_11235</name>
</gene>
<dbReference type="PANTHER" id="PTHR42715">
    <property type="entry name" value="BETA-GLUCOSIDASE"/>
    <property type="match status" value="1"/>
</dbReference>
<accession>A0A0A2LLS3</accession>
<dbReference type="STRING" id="1406840.Q763_11235"/>
<evidence type="ECO:0000313" key="5">
    <source>
        <dbReference type="EMBL" id="KGO80226.1"/>
    </source>
</evidence>
<dbReference type="SMART" id="SM01217">
    <property type="entry name" value="Fn3_like"/>
    <property type="match status" value="1"/>
</dbReference>
<name>A0A0A2LLS3_9FLAO</name>
<dbReference type="PANTHER" id="PTHR42715:SF10">
    <property type="entry name" value="BETA-GLUCOSIDASE"/>
    <property type="match status" value="1"/>
</dbReference>
<evidence type="ECO:0000256" key="3">
    <source>
        <dbReference type="SAM" id="SignalP"/>
    </source>
</evidence>
<dbReference type="Gene3D" id="3.40.50.1700">
    <property type="entry name" value="Glycoside hydrolase family 3 C-terminal domain"/>
    <property type="match status" value="1"/>
</dbReference>
<dbReference type="Pfam" id="PF01915">
    <property type="entry name" value="Glyco_hydro_3_C"/>
    <property type="match status" value="1"/>
</dbReference>
<dbReference type="Gene3D" id="2.60.40.10">
    <property type="entry name" value="Immunoglobulins"/>
    <property type="match status" value="1"/>
</dbReference>
<evidence type="ECO:0000256" key="2">
    <source>
        <dbReference type="ARBA" id="ARBA00022801"/>
    </source>
</evidence>
<keyword evidence="2 5" id="KW-0378">Hydrolase</keyword>
<dbReference type="InterPro" id="IPR026891">
    <property type="entry name" value="Fn3-like"/>
</dbReference>
<reference evidence="5 6" key="1">
    <citation type="submission" date="2013-09" db="EMBL/GenBank/DDBJ databases">
        <authorList>
            <person name="Zeng Z."/>
            <person name="Chen C."/>
        </authorList>
    </citation>
    <scope>NUCLEOTIDE SEQUENCE [LARGE SCALE GENOMIC DNA]</scope>
    <source>
        <strain evidence="5 6">F44-8</strain>
    </source>
</reference>
<feature type="signal peptide" evidence="3">
    <location>
        <begin position="1"/>
        <end position="19"/>
    </location>
</feature>
<evidence type="ECO:0000313" key="6">
    <source>
        <dbReference type="Proteomes" id="UP000030129"/>
    </source>
</evidence>
<dbReference type="InterPro" id="IPR001764">
    <property type="entry name" value="Glyco_hydro_3_N"/>
</dbReference>
<sequence>MIRKITLACLFLLAFNANAQQALPIYLDDTKPMEERVEDALSKMTTKEKIAMIHAQSKFSSPGVPRLGIPENWMTDGPHGIRPEVLWDEWEQASWTNDSCIAFPALTALSATWNRDMALLYGKNLGEEARYRNKNVLLGPGVNIYRSPLNGRNFEYMGEDPFLAGEMVVPYIKGVQSNGVATCVKHFALNNQETNRHGVNVIVDDRALYEIYLPAFKAAVQEGGTWAIMGAYNKYKGQQACHNSYLLQDILRDEWEFDGVVVADWGGVHDTKEAIYNGLDIEFGTWTDGLTWGRSNAYDNYYMAAPYLELIESGEVGTKELDDKVRNILRLSFRTTMDRNRPFGSFGTDAHAKASRIIAEESIVLLKNKNSLLPLDIKKHKKIAVIGENAVKMMTVGGGSSSLKVRYEVSPLDGIKNRAGNDFEVVYARGYVGDASGDYNGVVSGQNLKDDRSEAELREEALRVAKEADIVVFVGGLNKSDFQDSEGNDRKELELPYGQNELIRDLAKANSKFVYVNISGNAVAMPWEKEVPAIVQGWFLGTEAGNAIASVLFGDVNPSGKLTFTFPVQLKDNAAHALNAFPGDDEVTYKESIFVGYRWHEKQNIKPLFPFGHGLSYTTFKYSDIKADKATVSQDETLRVSVKVKNTGKRDGAEVVQLYISDTESSLPRPIKELKGFEKIYLKAGEEKTVTFSIAKEDLSYFDDKKHQWVAEPGSFKAIIGASSQDIKGDVRFTLK</sequence>
<dbReference type="InterPro" id="IPR013783">
    <property type="entry name" value="Ig-like_fold"/>
</dbReference>
<comment type="similarity">
    <text evidence="1">Belongs to the glycosyl hydrolase 3 family.</text>
</comment>
<feature type="chain" id="PRO_5001991134" evidence="3">
    <location>
        <begin position="20"/>
        <end position="736"/>
    </location>
</feature>
<protein>
    <submittedName>
        <fullName evidence="5">Glycosyl hydrolase family 3</fullName>
    </submittedName>
</protein>